<dbReference type="EMBL" id="RBIL01000001">
    <property type="protein sequence ID" value="RKQ90523.1"/>
    <property type="molecule type" value="Genomic_DNA"/>
</dbReference>
<keyword evidence="2" id="KW-1185">Reference proteome</keyword>
<reference evidence="1 2" key="1">
    <citation type="submission" date="2018-10" db="EMBL/GenBank/DDBJ databases">
        <title>Genomic Encyclopedia of Archaeal and Bacterial Type Strains, Phase II (KMG-II): from individual species to whole genera.</title>
        <authorList>
            <person name="Goeker M."/>
        </authorList>
    </citation>
    <scope>NUCLEOTIDE SEQUENCE [LARGE SCALE GENOMIC DNA]</scope>
    <source>
        <strain evidence="1 2">DSM 14954</strain>
    </source>
</reference>
<dbReference type="Proteomes" id="UP000278962">
    <property type="component" value="Unassembled WGS sequence"/>
</dbReference>
<comment type="caution">
    <text evidence="1">The sequence shown here is derived from an EMBL/GenBank/DDBJ whole genome shotgun (WGS) entry which is preliminary data.</text>
</comment>
<proteinExistence type="predicted"/>
<protein>
    <submittedName>
        <fullName evidence="1">Uncharacterized protein</fullName>
    </submittedName>
</protein>
<organism evidence="1 2">
    <name type="scientific">Solirubrobacter pauli</name>
    <dbReference type="NCBI Taxonomy" id="166793"/>
    <lineage>
        <taxon>Bacteria</taxon>
        <taxon>Bacillati</taxon>
        <taxon>Actinomycetota</taxon>
        <taxon>Thermoleophilia</taxon>
        <taxon>Solirubrobacterales</taxon>
        <taxon>Solirubrobacteraceae</taxon>
        <taxon>Solirubrobacter</taxon>
    </lineage>
</organism>
<accession>A0A660L9E4</accession>
<dbReference type="RefSeq" id="WP_121247272.1">
    <property type="nucleotide sequence ID" value="NZ_RBIL01000001.1"/>
</dbReference>
<dbReference type="AlphaFoldDB" id="A0A660L9E4"/>
<sequence length="159" mass="17434">MTGVVAVKSPLLVAVQLDGPRLLSPAGDVLAVLGDDQQWRTRDGAIATELVLALDPAPVRAHVDPDAQKRADAVWILTALQDLRVLCEQQEEFTADDVWAALRMPPRESRMIGALMAAGRRHGLVEATDRHKPSERDVNNRRPVLVWRSLLAGQQRLGA</sequence>
<gene>
    <name evidence="1" type="ORF">C8N24_0328</name>
</gene>
<evidence type="ECO:0000313" key="2">
    <source>
        <dbReference type="Proteomes" id="UP000278962"/>
    </source>
</evidence>
<evidence type="ECO:0000313" key="1">
    <source>
        <dbReference type="EMBL" id="RKQ90523.1"/>
    </source>
</evidence>
<name>A0A660L9E4_9ACTN</name>